<feature type="compositionally biased region" description="Pro residues" evidence="1">
    <location>
        <begin position="1"/>
        <end position="13"/>
    </location>
</feature>
<accession>A0A2S2CSX5</accession>
<feature type="region of interest" description="Disordered" evidence="1">
    <location>
        <begin position="1"/>
        <end position="42"/>
    </location>
</feature>
<dbReference type="Proteomes" id="UP000245629">
    <property type="component" value="Chromosome 2"/>
</dbReference>
<reference evidence="3" key="1">
    <citation type="submission" date="2018-05" db="EMBL/GenBank/DDBJ databases">
        <title>Azospirillum thermophila sp. nov., a novel isolated from hot spring.</title>
        <authorList>
            <person name="Zhao Z."/>
        </authorList>
    </citation>
    <scope>NUCLEOTIDE SEQUENCE [LARGE SCALE GENOMIC DNA]</scope>
    <source>
        <strain evidence="3">CFH 70021</strain>
    </source>
</reference>
<evidence type="ECO:0000313" key="3">
    <source>
        <dbReference type="Proteomes" id="UP000245629"/>
    </source>
</evidence>
<dbReference type="AlphaFoldDB" id="A0A2S2CSX5"/>
<gene>
    <name evidence="2" type="ORF">DEW08_16375</name>
</gene>
<dbReference type="RefSeq" id="WP_109328895.1">
    <property type="nucleotide sequence ID" value="NZ_CP029353.1"/>
</dbReference>
<name>A0A2S2CSX5_9PROT</name>
<sequence length="69" mass="7021">MPVPPPAPPPAPPGTGGATDPAASPDPAAVAERALERRSRSTAGTVLTSWRGILDLNALSPRRKSLLGE</sequence>
<organism evidence="2 3">
    <name type="scientific">Azospirillum thermophilum</name>
    <dbReference type="NCBI Taxonomy" id="2202148"/>
    <lineage>
        <taxon>Bacteria</taxon>
        <taxon>Pseudomonadati</taxon>
        <taxon>Pseudomonadota</taxon>
        <taxon>Alphaproteobacteria</taxon>
        <taxon>Rhodospirillales</taxon>
        <taxon>Azospirillaceae</taxon>
        <taxon>Azospirillum</taxon>
    </lineage>
</organism>
<dbReference type="KEGG" id="azz:DEW08_16375"/>
<protein>
    <submittedName>
        <fullName evidence="2">Uncharacterized protein</fullName>
    </submittedName>
</protein>
<feature type="compositionally biased region" description="Low complexity" evidence="1">
    <location>
        <begin position="18"/>
        <end position="32"/>
    </location>
</feature>
<proteinExistence type="predicted"/>
<evidence type="ECO:0000256" key="1">
    <source>
        <dbReference type="SAM" id="MobiDB-lite"/>
    </source>
</evidence>
<evidence type="ECO:0000313" key="2">
    <source>
        <dbReference type="EMBL" id="AWK87586.1"/>
    </source>
</evidence>
<keyword evidence="3" id="KW-1185">Reference proteome</keyword>
<dbReference type="EMBL" id="CP029353">
    <property type="protein sequence ID" value="AWK87586.1"/>
    <property type="molecule type" value="Genomic_DNA"/>
</dbReference>